<keyword evidence="2" id="KW-0238">DNA-binding</keyword>
<proteinExistence type="predicted"/>
<dbReference type="InterPro" id="IPR000524">
    <property type="entry name" value="Tscrpt_reg_HTH_GntR"/>
</dbReference>
<reference evidence="5" key="1">
    <citation type="submission" date="2022-08" db="EMBL/GenBank/DDBJ databases">
        <title>Chelativorans sichuanense sp. nov., a paraffin oil-degrading bacterium isolated from a mixture of oil-based drill cuttings and paddy soil.</title>
        <authorList>
            <person name="Yu J."/>
            <person name="Liu H."/>
            <person name="Chen Q."/>
        </authorList>
    </citation>
    <scope>NUCLEOTIDE SEQUENCE</scope>
    <source>
        <strain evidence="5">SCAU 2101</strain>
    </source>
</reference>
<evidence type="ECO:0000256" key="2">
    <source>
        <dbReference type="ARBA" id="ARBA00023125"/>
    </source>
</evidence>
<evidence type="ECO:0000259" key="4">
    <source>
        <dbReference type="PROSITE" id="PS50949"/>
    </source>
</evidence>
<dbReference type="SUPFAM" id="SSF46785">
    <property type="entry name" value="Winged helix' DNA-binding domain"/>
    <property type="match status" value="1"/>
</dbReference>
<name>A0A9X2XAG5_9HYPH</name>
<dbReference type="InterPro" id="IPR036388">
    <property type="entry name" value="WH-like_DNA-bd_sf"/>
</dbReference>
<dbReference type="PANTHER" id="PTHR43537:SF5">
    <property type="entry name" value="UXU OPERON TRANSCRIPTIONAL REGULATOR"/>
    <property type="match status" value="1"/>
</dbReference>
<dbReference type="GO" id="GO:0003677">
    <property type="term" value="F:DNA binding"/>
    <property type="evidence" value="ECO:0007669"/>
    <property type="project" value="UniProtKB-KW"/>
</dbReference>
<organism evidence="5 6">
    <name type="scientific">Chelativorans petroleitrophicus</name>
    <dbReference type="NCBI Taxonomy" id="2975484"/>
    <lineage>
        <taxon>Bacteria</taxon>
        <taxon>Pseudomonadati</taxon>
        <taxon>Pseudomonadota</taxon>
        <taxon>Alphaproteobacteria</taxon>
        <taxon>Hyphomicrobiales</taxon>
        <taxon>Phyllobacteriaceae</taxon>
        <taxon>Chelativorans</taxon>
    </lineage>
</organism>
<dbReference type="Pfam" id="PF07729">
    <property type="entry name" value="FCD"/>
    <property type="match status" value="1"/>
</dbReference>
<dbReference type="GO" id="GO:0003700">
    <property type="term" value="F:DNA-binding transcription factor activity"/>
    <property type="evidence" value="ECO:0007669"/>
    <property type="project" value="InterPro"/>
</dbReference>
<feature type="domain" description="HTH gntR-type" evidence="4">
    <location>
        <begin position="11"/>
        <end position="77"/>
    </location>
</feature>
<keyword evidence="6" id="KW-1185">Reference proteome</keyword>
<dbReference type="InterPro" id="IPR036390">
    <property type="entry name" value="WH_DNA-bd_sf"/>
</dbReference>
<keyword evidence="3" id="KW-0804">Transcription</keyword>
<dbReference type="Proteomes" id="UP001149009">
    <property type="component" value="Unassembled WGS sequence"/>
</dbReference>
<dbReference type="Gene3D" id="1.20.120.530">
    <property type="entry name" value="GntR ligand-binding domain-like"/>
    <property type="match status" value="1"/>
</dbReference>
<dbReference type="PROSITE" id="PS50949">
    <property type="entry name" value="HTH_GNTR"/>
    <property type="match status" value="1"/>
</dbReference>
<keyword evidence="1" id="KW-0805">Transcription regulation</keyword>
<accession>A0A9X2XAG5</accession>
<dbReference type="SUPFAM" id="SSF48008">
    <property type="entry name" value="GntR ligand-binding domain-like"/>
    <property type="match status" value="1"/>
</dbReference>
<evidence type="ECO:0000256" key="1">
    <source>
        <dbReference type="ARBA" id="ARBA00023015"/>
    </source>
</evidence>
<evidence type="ECO:0000313" key="5">
    <source>
        <dbReference type="EMBL" id="MCT8990437.1"/>
    </source>
</evidence>
<evidence type="ECO:0000256" key="3">
    <source>
        <dbReference type="ARBA" id="ARBA00023163"/>
    </source>
</evidence>
<protein>
    <submittedName>
        <fullName evidence="5">GntR family transcriptional regulator</fullName>
    </submittedName>
</protein>
<dbReference type="RefSeq" id="WP_261515312.1">
    <property type="nucleotide sequence ID" value="NZ_JAODNV010000009.1"/>
</dbReference>
<dbReference type="PANTHER" id="PTHR43537">
    <property type="entry name" value="TRANSCRIPTIONAL REGULATOR, GNTR FAMILY"/>
    <property type="match status" value="1"/>
</dbReference>
<dbReference type="EMBL" id="JAODNV010000009">
    <property type="protein sequence ID" value="MCT8990437.1"/>
    <property type="molecule type" value="Genomic_DNA"/>
</dbReference>
<evidence type="ECO:0000313" key="6">
    <source>
        <dbReference type="Proteomes" id="UP001149009"/>
    </source>
</evidence>
<dbReference type="Pfam" id="PF00392">
    <property type="entry name" value="GntR"/>
    <property type="match status" value="1"/>
</dbReference>
<comment type="caution">
    <text evidence="5">The sequence shown here is derived from an EMBL/GenBank/DDBJ whole genome shotgun (WGS) entry which is preliminary data.</text>
</comment>
<sequence>MRNPPVIIHREALGSQVAAALREAIAAGKLARGERLIEVDLAAKYGVSRGPIRDAIRILQLEGLVENGSGGVTVAGLDQDDINEIYSLRGAIEGLAVRLIAQRRSHDDYERLGHHVSVMEQAACTSDSASFAQADIAFHNEICLVSRHKRLADVWQRYKAIMMTLLRLTLSPDQDLKASAAKHRKLLDLIRAGDPHAAEAELTDHLDGSRARMVRVWEHALERRRSEEAQQ</sequence>
<dbReference type="AlphaFoldDB" id="A0A9X2XAG5"/>
<dbReference type="SMART" id="SM00895">
    <property type="entry name" value="FCD"/>
    <property type="match status" value="1"/>
</dbReference>
<dbReference type="InterPro" id="IPR011711">
    <property type="entry name" value="GntR_C"/>
</dbReference>
<dbReference type="InterPro" id="IPR008920">
    <property type="entry name" value="TF_FadR/GntR_C"/>
</dbReference>
<dbReference type="Gene3D" id="1.10.10.10">
    <property type="entry name" value="Winged helix-like DNA-binding domain superfamily/Winged helix DNA-binding domain"/>
    <property type="match status" value="1"/>
</dbReference>
<gene>
    <name evidence="5" type="ORF">NYR54_09060</name>
</gene>
<dbReference type="SMART" id="SM00345">
    <property type="entry name" value="HTH_GNTR"/>
    <property type="match status" value="1"/>
</dbReference>